<dbReference type="InterPro" id="IPR036929">
    <property type="entry name" value="DsbDN_sf"/>
</dbReference>
<organism evidence="10 13">
    <name type="scientific">Stenotrophomonas lactitubi</name>
    <dbReference type="NCBI Taxonomy" id="2045214"/>
    <lineage>
        <taxon>Bacteria</taxon>
        <taxon>Pseudomonadati</taxon>
        <taxon>Pseudomonadota</taxon>
        <taxon>Gammaproteobacteria</taxon>
        <taxon>Lysobacterales</taxon>
        <taxon>Lysobacteraceae</taxon>
        <taxon>Stenotrophomonas</taxon>
    </lineage>
</organism>
<dbReference type="EMBL" id="JAFFTA010000020">
    <property type="protein sequence ID" value="MBM9914553.1"/>
    <property type="molecule type" value="Genomic_DNA"/>
</dbReference>
<evidence type="ECO:0000259" key="9">
    <source>
        <dbReference type="PROSITE" id="PS51352"/>
    </source>
</evidence>
<evidence type="ECO:0000256" key="1">
    <source>
        <dbReference type="ARBA" id="ARBA00004651"/>
    </source>
</evidence>
<keyword evidence="6 8" id="KW-0472">Membrane</keyword>
<dbReference type="Pfam" id="PF11412">
    <property type="entry name" value="DsbD_N"/>
    <property type="match status" value="1"/>
</dbReference>
<dbReference type="GO" id="GO:0047134">
    <property type="term" value="F:protein-disulfide reductase [NAD(P)H] activity"/>
    <property type="evidence" value="ECO:0007669"/>
    <property type="project" value="UniProtKB-EC"/>
</dbReference>
<proteinExistence type="predicted"/>
<dbReference type="InterPro" id="IPR028250">
    <property type="entry name" value="DsbDN"/>
</dbReference>
<dbReference type="PANTHER" id="PTHR32234:SF0">
    <property type="entry name" value="THIOL:DISULFIDE INTERCHANGE PROTEIN DSBD"/>
    <property type="match status" value="1"/>
</dbReference>
<keyword evidence="12" id="KW-1185">Reference proteome</keyword>
<dbReference type="Pfam" id="PF13899">
    <property type="entry name" value="Thioredoxin_7"/>
    <property type="match status" value="1"/>
</dbReference>
<dbReference type="CDD" id="cd02953">
    <property type="entry name" value="DsbDgamma"/>
    <property type="match status" value="1"/>
</dbReference>
<evidence type="ECO:0000256" key="4">
    <source>
        <dbReference type="ARBA" id="ARBA00022748"/>
    </source>
</evidence>
<dbReference type="PROSITE" id="PS51352">
    <property type="entry name" value="THIOREDOXIN_2"/>
    <property type="match status" value="1"/>
</dbReference>
<comment type="caution">
    <text evidence="10">The sequence shown here is derived from an EMBL/GenBank/DDBJ whole genome shotgun (WGS) entry which is preliminary data.</text>
</comment>
<feature type="transmembrane region" description="Helical" evidence="8">
    <location>
        <begin position="349"/>
        <end position="382"/>
    </location>
</feature>
<keyword evidence="4" id="KW-0201">Cytochrome c-type biogenesis</keyword>
<feature type="compositionally biased region" description="Low complexity" evidence="7">
    <location>
        <begin position="139"/>
        <end position="159"/>
    </location>
</feature>
<evidence type="ECO:0000256" key="2">
    <source>
        <dbReference type="ARBA" id="ARBA00022475"/>
    </source>
</evidence>
<dbReference type="InterPro" id="IPR035671">
    <property type="entry name" value="DsbD_gamma"/>
</dbReference>
<reference evidence="12" key="1">
    <citation type="submission" date="2021-01" db="EMBL/GenBank/DDBJ databases">
        <title>Stenotrophomonas maltophilia.</title>
        <authorList>
            <person name="Yu Y."/>
        </authorList>
    </citation>
    <scope>NUCLEOTIDE SEQUENCE [LARGE SCALE GENOMIC DNA]</scope>
    <source>
        <strain evidence="12">As-6</strain>
    </source>
</reference>
<keyword evidence="5 8" id="KW-1133">Transmembrane helix</keyword>
<dbReference type="GO" id="GO:0005886">
    <property type="term" value="C:plasma membrane"/>
    <property type="evidence" value="ECO:0007669"/>
    <property type="project" value="UniProtKB-SubCell"/>
</dbReference>
<dbReference type="AlphaFoldDB" id="A0AAW4GJT7"/>
<dbReference type="Gene3D" id="2.60.40.1250">
    <property type="entry name" value="Thiol:disulfide interchange protein DsbD, N-terminal domain"/>
    <property type="match status" value="1"/>
</dbReference>
<feature type="transmembrane region" description="Helical" evidence="8">
    <location>
        <begin position="429"/>
        <end position="446"/>
    </location>
</feature>
<comment type="subcellular location">
    <subcellularLocation>
        <location evidence="1">Cell membrane</location>
        <topology evidence="1">Multi-pass membrane protein</topology>
    </subcellularLocation>
</comment>
<sequence>MAALLGSMMFLSTASSSPLPWGTDNEVLPANEVFQLAPPESSADGATAAVHIPDGYYIYKHSLRATDSTGKALRIELPPAEAKHDEFFGDTETYKGDALALRIFGKPDEVVDIHWQGCAEAGICYPPQKIRTKLPPQGTTAAETASTPPVPTTARVTPSPERRPADAGRVEHADVDAQGAAPPAPTDSQVSVDLAAAPAEDSPAQLNSPVKATEDLADDQRAASALSSKSLGALVMFFGFGLLLAFTPCSLPMIPIVSSIVIGSSSSTRKSLALTAAYVLAMAITYSAMGLAAGLAGANLQAMFQSPWLLGPLALVFLTLAVSLFGAFELQLPQALTNRLHSLGAGQGGGAYAGAVVLGALSGLLIGPCMTAPLAGALLFIGQSGSPLFGAAALFVLGLGMGAPLLALAAFGPRVLPKPGKWMDRVRSAFGYVMLATAVSMGSRFMPPSATALLWATLLLAAAMALLSLAKHVMKGAASSFGKAASMVAATWAMSIVLGTAAGHPDPLRPLAFLANATTEAESLEFAETASLSDLKRQIQDAALEGKWTMVDFYADWCISCHVMERDVFSDRDVRSRLSAMHVVRPDVTKNDRADQELLQAYGVIGPPTILFFDPDGRERRDLRITGEVGLESFLTTLNRTEGH</sequence>
<dbReference type="GO" id="GO:0045454">
    <property type="term" value="P:cell redox homeostasis"/>
    <property type="evidence" value="ECO:0007669"/>
    <property type="project" value="TreeGrafter"/>
</dbReference>
<evidence type="ECO:0000256" key="8">
    <source>
        <dbReference type="SAM" id="Phobius"/>
    </source>
</evidence>
<dbReference type="InterPro" id="IPR003834">
    <property type="entry name" value="Cyt_c_assmbl_TM_dom"/>
</dbReference>
<dbReference type="Proteomes" id="UP000749453">
    <property type="component" value="Unassembled WGS sequence"/>
</dbReference>
<evidence type="ECO:0000256" key="3">
    <source>
        <dbReference type="ARBA" id="ARBA00022692"/>
    </source>
</evidence>
<dbReference type="GO" id="GO:0017004">
    <property type="term" value="P:cytochrome complex assembly"/>
    <property type="evidence" value="ECO:0007669"/>
    <property type="project" value="UniProtKB-KW"/>
</dbReference>
<feature type="domain" description="Thioredoxin" evidence="9">
    <location>
        <begin position="500"/>
        <end position="643"/>
    </location>
</feature>
<accession>A0AAW4GJT7</accession>
<dbReference type="RefSeq" id="WP_205405419.1">
    <property type="nucleotide sequence ID" value="NZ_JAFFTA010000020.1"/>
</dbReference>
<keyword evidence="2" id="KW-1003">Cell membrane</keyword>
<protein>
    <submittedName>
        <fullName evidence="10">Protein-disulfide reductase DsbD</fullName>
        <ecNumber evidence="10">1.8.1.8</ecNumber>
    </submittedName>
</protein>
<evidence type="ECO:0000256" key="5">
    <source>
        <dbReference type="ARBA" id="ARBA00022989"/>
    </source>
</evidence>
<feature type="transmembrane region" description="Helical" evidence="8">
    <location>
        <begin position="481"/>
        <end position="502"/>
    </location>
</feature>
<evidence type="ECO:0000313" key="12">
    <source>
        <dbReference type="Proteomes" id="UP000749453"/>
    </source>
</evidence>
<evidence type="ECO:0000313" key="10">
    <source>
        <dbReference type="EMBL" id="MBM9914553.1"/>
    </source>
</evidence>
<name>A0AAW4GJT7_9GAMM</name>
<dbReference type="SUPFAM" id="SSF52833">
    <property type="entry name" value="Thioredoxin-like"/>
    <property type="match status" value="1"/>
</dbReference>
<evidence type="ECO:0000256" key="7">
    <source>
        <dbReference type="SAM" id="MobiDB-lite"/>
    </source>
</evidence>
<evidence type="ECO:0000313" key="13">
    <source>
        <dbReference type="Proteomes" id="UP000784064"/>
    </source>
</evidence>
<dbReference type="Gene3D" id="3.40.30.10">
    <property type="entry name" value="Glutaredoxin"/>
    <property type="match status" value="1"/>
</dbReference>
<dbReference type="SUPFAM" id="SSF74863">
    <property type="entry name" value="Thiol:disulfide interchange protein DsbD, N-terminal domain (DsbD-alpha)"/>
    <property type="match status" value="1"/>
</dbReference>
<feature type="transmembrane region" description="Helical" evidence="8">
    <location>
        <begin position="388"/>
        <end position="408"/>
    </location>
</feature>
<feature type="transmembrane region" description="Helical" evidence="8">
    <location>
        <begin position="452"/>
        <end position="469"/>
    </location>
</feature>
<feature type="transmembrane region" description="Helical" evidence="8">
    <location>
        <begin position="272"/>
        <end position="296"/>
    </location>
</feature>
<dbReference type="InterPro" id="IPR036249">
    <property type="entry name" value="Thioredoxin-like_sf"/>
</dbReference>
<dbReference type="EC" id="1.8.1.8" evidence="10"/>
<dbReference type="NCBIfam" id="NF001419">
    <property type="entry name" value="PRK00293.1"/>
    <property type="match status" value="1"/>
</dbReference>
<feature type="transmembrane region" description="Helical" evidence="8">
    <location>
        <begin position="308"/>
        <end position="328"/>
    </location>
</feature>
<evidence type="ECO:0000256" key="6">
    <source>
        <dbReference type="ARBA" id="ARBA00023136"/>
    </source>
</evidence>
<gene>
    <name evidence="10" type="primary">dsbD</name>
    <name evidence="10" type="ORF">JJW18_13860</name>
    <name evidence="11" type="ORF">JJW19_11055</name>
</gene>
<feature type="region of interest" description="Disordered" evidence="7">
    <location>
        <begin position="134"/>
        <end position="191"/>
    </location>
</feature>
<dbReference type="Proteomes" id="UP000784064">
    <property type="component" value="Unassembled WGS sequence"/>
</dbReference>
<keyword evidence="10" id="KW-0560">Oxidoreductase</keyword>
<dbReference type="Pfam" id="PF02683">
    <property type="entry name" value="DsbD_TM"/>
    <property type="match status" value="1"/>
</dbReference>
<dbReference type="PANTHER" id="PTHR32234">
    <property type="entry name" value="THIOL:DISULFIDE INTERCHANGE PROTEIN DSBD"/>
    <property type="match status" value="1"/>
</dbReference>
<dbReference type="EMBL" id="JAFFTB010000018">
    <property type="protein sequence ID" value="MBM9938682.1"/>
    <property type="molecule type" value="Genomic_DNA"/>
</dbReference>
<dbReference type="InterPro" id="IPR013766">
    <property type="entry name" value="Thioredoxin_domain"/>
</dbReference>
<keyword evidence="3 8" id="KW-0812">Transmembrane</keyword>
<feature type="compositionally biased region" description="Basic and acidic residues" evidence="7">
    <location>
        <begin position="160"/>
        <end position="175"/>
    </location>
</feature>
<evidence type="ECO:0000313" key="11">
    <source>
        <dbReference type="EMBL" id="MBM9938682.1"/>
    </source>
</evidence>
<reference evidence="10" key="2">
    <citation type="submission" date="2021-01" db="EMBL/GenBank/DDBJ databases">
        <authorList>
            <person name="Yu Y."/>
        </authorList>
    </citation>
    <scope>NUCLEOTIDE SEQUENCE</scope>
    <source>
        <strain evidence="10">As-5</strain>
        <strain evidence="11">As-6</strain>
    </source>
</reference>